<dbReference type="AlphaFoldDB" id="A0A1E4SGM1"/>
<dbReference type="PROSITE" id="PS50016">
    <property type="entry name" value="ZF_PHD_2"/>
    <property type="match status" value="1"/>
</dbReference>
<keyword evidence="4 7" id="KW-0863">Zinc-finger</keyword>
<protein>
    <submittedName>
        <fullName evidence="11">Uncharacterized protein</fullName>
    </submittedName>
</protein>
<dbReference type="Pfam" id="PF13831">
    <property type="entry name" value="PHD_2"/>
    <property type="match status" value="1"/>
</dbReference>
<evidence type="ECO:0000256" key="5">
    <source>
        <dbReference type="ARBA" id="ARBA00022833"/>
    </source>
</evidence>
<evidence type="ECO:0000256" key="1">
    <source>
        <dbReference type="ARBA" id="ARBA00004123"/>
    </source>
</evidence>
<dbReference type="EMBL" id="KV453913">
    <property type="protein sequence ID" value="ODV78562.1"/>
    <property type="molecule type" value="Genomic_DNA"/>
</dbReference>
<evidence type="ECO:0000259" key="9">
    <source>
        <dbReference type="PROSITE" id="PS50016"/>
    </source>
</evidence>
<dbReference type="InterPro" id="IPR011011">
    <property type="entry name" value="Znf_FYVE_PHD"/>
</dbReference>
<dbReference type="PANTHER" id="PTHR13793">
    <property type="entry name" value="PHD FINGER PROTEINS"/>
    <property type="match status" value="1"/>
</dbReference>
<dbReference type="PROSITE" id="PS51805">
    <property type="entry name" value="EPHD"/>
    <property type="match status" value="1"/>
</dbReference>
<dbReference type="Gene3D" id="3.30.40.10">
    <property type="entry name" value="Zinc/RING finger domain, C3HC4 (zinc finger)"/>
    <property type="match status" value="2"/>
</dbReference>
<feature type="domain" description="PHD-type" evidence="10">
    <location>
        <begin position="278"/>
        <end position="395"/>
    </location>
</feature>
<dbReference type="InterPro" id="IPR019787">
    <property type="entry name" value="Znf_PHD-finger"/>
</dbReference>
<organism evidence="11 12">
    <name type="scientific">Suhomyces tanzawaensis NRRL Y-17324</name>
    <dbReference type="NCBI Taxonomy" id="984487"/>
    <lineage>
        <taxon>Eukaryota</taxon>
        <taxon>Fungi</taxon>
        <taxon>Dikarya</taxon>
        <taxon>Ascomycota</taxon>
        <taxon>Saccharomycotina</taxon>
        <taxon>Pichiomycetes</taxon>
        <taxon>Debaryomycetaceae</taxon>
        <taxon>Suhomyces</taxon>
    </lineage>
</organism>
<dbReference type="Pfam" id="PF10513">
    <property type="entry name" value="EPL1"/>
    <property type="match status" value="1"/>
</dbReference>
<keyword evidence="5" id="KW-0862">Zinc</keyword>
<dbReference type="FunFam" id="3.30.40.10:FF:000007">
    <property type="entry name" value="Bromodomain containing 1, isoform CRA_b"/>
    <property type="match status" value="1"/>
</dbReference>
<sequence>MNHNVLKFDAKPREERDFKEIYPDLDEQLQLRVFVRDSQHPVEEVYPVEKSRTPQPLDLKKPTFKRLARHDLKREGTGPKFPKYLTEYGFQEAGSRTKSTTGTTYIRPFQLPEDQRNTGVDCIEKLIERKKNQVEYDMDEQDYLYLKQRNESPQNIIKVTPEIFEIAITTLENEWAKLEHKMNSSAHFGDRYTDNSNKLLTLDLATSNEKYGNDDGIVPGSLYDQKCAVCNDSDCDNSNAIVFCDGCDIAVHQECYGIAFIPEGQWLCRKCMINKNRETNCLFCPSKTGAFKQLDNSLWSHVVCALWINELYFANPIYMEPIEGMDVIPKSRWKLVCYLCKQRMGACIQCSNRNCFQAYHVTCAKRAGLYMEYSQGIQGAITNKLTLKTFCEKHLPPEWDIAEVIRGIQRTRLFFHDIKILNDQNVRLKNSQKTANKLNIFKWKTENNTPIAPKMFSDYLFELMVKLKVEQQVSLPGQETLQLKDLKRLPNRSKEETREEIRNISNELCRYWCLKRESKRGAPLIRKNNNLMNSSSIATSSMLNEGENADEFGTKELEEKVAIAKFLVEDLDKVIGMNSEWIQRQVLGTEGDRMDFEMINTVYFPLTKVIEQFLVSLNQKMDSTKIIRNHQLKAEAAIVSLKQIIDKNSRYEYKSVQQFQNDVQGFYELLVRETKSSHNIARAMKRWMKEFDARLEGLQENELRLQRDLSELAGAANIQVPFVKVHGDQIELQQYDAARVLQENDLSEVEDETSPETEALFQRLLRGR</sequence>
<evidence type="ECO:0000259" key="10">
    <source>
        <dbReference type="PROSITE" id="PS51805"/>
    </source>
</evidence>
<feature type="domain" description="PHD-type" evidence="9">
    <location>
        <begin position="224"/>
        <end position="274"/>
    </location>
</feature>
<dbReference type="STRING" id="984487.A0A1E4SGM1"/>
<evidence type="ECO:0000313" key="12">
    <source>
        <dbReference type="Proteomes" id="UP000094285"/>
    </source>
</evidence>
<keyword evidence="6" id="KW-0539">Nucleus</keyword>
<dbReference type="InterPro" id="IPR050701">
    <property type="entry name" value="Histone_Mod_Regulator"/>
</dbReference>
<dbReference type="RefSeq" id="XP_020063684.1">
    <property type="nucleotide sequence ID" value="XM_020207818.1"/>
</dbReference>
<dbReference type="Pfam" id="PF13832">
    <property type="entry name" value="zf-HC5HC2H_2"/>
    <property type="match status" value="1"/>
</dbReference>
<keyword evidence="8" id="KW-0175">Coiled coil</keyword>
<comment type="subcellular location">
    <subcellularLocation>
        <location evidence="1">Nucleus</location>
    </subcellularLocation>
</comment>
<dbReference type="Proteomes" id="UP000094285">
    <property type="component" value="Unassembled WGS sequence"/>
</dbReference>
<name>A0A1E4SGM1_9ASCO</name>
<dbReference type="InterPro" id="IPR019542">
    <property type="entry name" value="Enhancer_polycomb-like_N"/>
</dbReference>
<reference evidence="12" key="1">
    <citation type="submission" date="2016-05" db="EMBL/GenBank/DDBJ databases">
        <title>Comparative genomics of biotechnologically important yeasts.</title>
        <authorList>
            <consortium name="DOE Joint Genome Institute"/>
            <person name="Riley R."/>
            <person name="Haridas S."/>
            <person name="Wolfe K.H."/>
            <person name="Lopes M.R."/>
            <person name="Hittinger C.T."/>
            <person name="Goker M."/>
            <person name="Salamov A."/>
            <person name="Wisecaver J."/>
            <person name="Long T.M."/>
            <person name="Aerts A.L."/>
            <person name="Barry K."/>
            <person name="Choi C."/>
            <person name="Clum A."/>
            <person name="Coughlan A.Y."/>
            <person name="Deshpande S."/>
            <person name="Douglass A.P."/>
            <person name="Hanson S.J."/>
            <person name="Klenk H.-P."/>
            <person name="Labutti K."/>
            <person name="Lapidus A."/>
            <person name="Lindquist E."/>
            <person name="Lipzen A."/>
            <person name="Meier-Kolthoff J.P."/>
            <person name="Ohm R.A."/>
            <person name="Otillar R.P."/>
            <person name="Pangilinan J."/>
            <person name="Peng Y."/>
            <person name="Rokas A."/>
            <person name="Rosa C.A."/>
            <person name="Scheuner C."/>
            <person name="Sibirny A.A."/>
            <person name="Slot J.C."/>
            <person name="Stielow J.B."/>
            <person name="Sun H."/>
            <person name="Kurtzman C.P."/>
            <person name="Blackwell M."/>
            <person name="Grigoriev I.V."/>
            <person name="Jeffries T.W."/>
        </authorList>
    </citation>
    <scope>NUCLEOTIDE SEQUENCE [LARGE SCALE GENOMIC DNA]</scope>
    <source>
        <strain evidence="12">NRRL Y-17324</strain>
    </source>
</reference>
<evidence type="ECO:0000256" key="8">
    <source>
        <dbReference type="SAM" id="Coils"/>
    </source>
</evidence>
<evidence type="ECO:0000256" key="7">
    <source>
        <dbReference type="PROSITE-ProRule" id="PRU00146"/>
    </source>
</evidence>
<dbReference type="GO" id="GO:0005634">
    <property type="term" value="C:nucleus"/>
    <property type="evidence" value="ECO:0007669"/>
    <property type="project" value="UniProtKB-SubCell"/>
</dbReference>
<dbReference type="GO" id="GO:0006357">
    <property type="term" value="P:regulation of transcription by RNA polymerase II"/>
    <property type="evidence" value="ECO:0007669"/>
    <property type="project" value="TreeGrafter"/>
</dbReference>
<evidence type="ECO:0000256" key="2">
    <source>
        <dbReference type="ARBA" id="ARBA00022723"/>
    </source>
</evidence>
<dbReference type="InterPro" id="IPR001965">
    <property type="entry name" value="Znf_PHD"/>
</dbReference>
<dbReference type="InterPro" id="IPR019786">
    <property type="entry name" value="Zinc_finger_PHD-type_CS"/>
</dbReference>
<evidence type="ECO:0000256" key="3">
    <source>
        <dbReference type="ARBA" id="ARBA00022737"/>
    </source>
</evidence>
<dbReference type="SMART" id="SM00249">
    <property type="entry name" value="PHD"/>
    <property type="match status" value="2"/>
</dbReference>
<dbReference type="SUPFAM" id="SSF57903">
    <property type="entry name" value="FYVE/PHD zinc finger"/>
    <property type="match status" value="1"/>
</dbReference>
<dbReference type="CDD" id="cd15492">
    <property type="entry name" value="PHD_BRPF_JADE_like"/>
    <property type="match status" value="1"/>
</dbReference>
<keyword evidence="3" id="KW-0677">Repeat</keyword>
<proteinExistence type="predicted"/>
<evidence type="ECO:0000313" key="11">
    <source>
        <dbReference type="EMBL" id="ODV78562.1"/>
    </source>
</evidence>
<dbReference type="GeneID" id="30981955"/>
<evidence type="ECO:0000256" key="6">
    <source>
        <dbReference type="ARBA" id="ARBA00023242"/>
    </source>
</evidence>
<dbReference type="InterPro" id="IPR013083">
    <property type="entry name" value="Znf_RING/FYVE/PHD"/>
</dbReference>
<accession>A0A1E4SGM1</accession>
<feature type="coiled-coil region" evidence="8">
    <location>
        <begin position="688"/>
        <end position="752"/>
    </location>
</feature>
<dbReference type="GO" id="GO:0008270">
    <property type="term" value="F:zinc ion binding"/>
    <property type="evidence" value="ECO:0007669"/>
    <property type="project" value="UniProtKB-KW"/>
</dbReference>
<dbReference type="PANTHER" id="PTHR13793:SF107">
    <property type="entry name" value="BROMODOMAIN-CONTAINING PROTEIN HOMOLOG"/>
    <property type="match status" value="1"/>
</dbReference>
<evidence type="ECO:0000256" key="4">
    <source>
        <dbReference type="ARBA" id="ARBA00022771"/>
    </source>
</evidence>
<dbReference type="InterPro" id="IPR034732">
    <property type="entry name" value="EPHD"/>
</dbReference>
<dbReference type="OrthoDB" id="20839at2759"/>
<keyword evidence="12" id="KW-1185">Reference proteome</keyword>
<gene>
    <name evidence="11" type="ORF">CANTADRAFT_26611</name>
</gene>
<dbReference type="PROSITE" id="PS01359">
    <property type="entry name" value="ZF_PHD_1"/>
    <property type="match status" value="1"/>
</dbReference>
<keyword evidence="2" id="KW-0479">Metal-binding</keyword>